<name>A0A2N0D0U9_RHISU</name>
<dbReference type="PANTHER" id="PTHR32026:SF10">
    <property type="entry name" value="METHYLTRANSFERASE-LIKE PROTEIN 24-RELATED"/>
    <property type="match status" value="1"/>
</dbReference>
<dbReference type="STRING" id="1041146.GCA_000427985_05772"/>
<dbReference type="GO" id="GO:0032259">
    <property type="term" value="P:methylation"/>
    <property type="evidence" value="ECO:0007669"/>
    <property type="project" value="UniProtKB-KW"/>
</dbReference>
<dbReference type="GO" id="GO:0008168">
    <property type="term" value="F:methyltransferase activity"/>
    <property type="evidence" value="ECO:0007669"/>
    <property type="project" value="UniProtKB-KW"/>
</dbReference>
<dbReference type="InterPro" id="IPR029063">
    <property type="entry name" value="SAM-dependent_MTases_sf"/>
</dbReference>
<organism evidence="2 4">
    <name type="scientific">Rhizobium sullae</name>
    <name type="common">Rhizobium hedysari</name>
    <dbReference type="NCBI Taxonomy" id="50338"/>
    <lineage>
        <taxon>Bacteria</taxon>
        <taxon>Pseudomonadati</taxon>
        <taxon>Pseudomonadota</taxon>
        <taxon>Alphaproteobacteria</taxon>
        <taxon>Hyphomicrobiales</taxon>
        <taxon>Rhizobiaceae</taxon>
        <taxon>Rhizobium/Agrobacterium group</taxon>
        <taxon>Rhizobium</taxon>
    </lineage>
</organism>
<dbReference type="RefSeq" id="WP_027509364.1">
    <property type="nucleotide sequence ID" value="NZ_CP104143.1"/>
</dbReference>
<gene>
    <name evidence="2" type="ORF">CWR43_31315</name>
    <name evidence="3" type="ORF">N2599_09400</name>
</gene>
<sequence>MSQLEFFISKAVRFPPKLVKQTFRRIKRFYKTRIVRDEFTVEIRRWFKDNGDATLRLEYDLSEESVVFDLGGYVGDFAEAMSQRYNCYVYVFEPSREFHDKCLERFRDNPKVRCFNFGLGDADGHFVLSQDLDGSSTKRHEQPEGGELVEIKNFSTVFASLGLESIDLMKINIEGGEYDILPHLIQTGLVEKINHIQVQFHNFVQNARKLRENIISGLKRTHERDWCYTFVWESWSRRR</sequence>
<keyword evidence="2" id="KW-0808">Transferase</keyword>
<evidence type="ECO:0000313" key="4">
    <source>
        <dbReference type="Proteomes" id="UP000232164"/>
    </source>
</evidence>
<dbReference type="NCBIfam" id="TIGR01444">
    <property type="entry name" value="fkbM_fam"/>
    <property type="match status" value="1"/>
</dbReference>
<dbReference type="Pfam" id="PF05050">
    <property type="entry name" value="Methyltransf_21"/>
    <property type="match status" value="1"/>
</dbReference>
<dbReference type="Proteomes" id="UP000232164">
    <property type="component" value="Unassembled WGS sequence"/>
</dbReference>
<keyword evidence="5" id="KW-1185">Reference proteome</keyword>
<evidence type="ECO:0000313" key="5">
    <source>
        <dbReference type="Proteomes" id="UP001060123"/>
    </source>
</evidence>
<dbReference type="InterPro" id="IPR026913">
    <property type="entry name" value="METTL24"/>
</dbReference>
<reference evidence="3" key="3">
    <citation type="submission" date="2022-09" db="EMBL/GenBank/DDBJ databases">
        <title>Australian commercial rhizobial inoculants.</title>
        <authorList>
            <person name="Kohlmeier M.G."/>
            <person name="O'Hara G.W."/>
            <person name="Colombi E."/>
            <person name="Ramsay J.P."/>
            <person name="Terpolilli J."/>
        </authorList>
    </citation>
    <scope>NUCLEOTIDE SEQUENCE</scope>
    <source>
        <strain evidence="3">WSM1592</strain>
    </source>
</reference>
<proteinExistence type="predicted"/>
<dbReference type="InterPro" id="IPR006342">
    <property type="entry name" value="FkbM_mtfrase"/>
</dbReference>
<dbReference type="PANTHER" id="PTHR32026">
    <property type="entry name" value="METHYLTRANSFERASE-LIKE PROTEIN 24"/>
    <property type="match status" value="1"/>
</dbReference>
<dbReference type="AlphaFoldDB" id="A0A2N0D0U9"/>
<dbReference type="OrthoDB" id="4104638at2"/>
<evidence type="ECO:0000313" key="2">
    <source>
        <dbReference type="EMBL" id="PKA39746.1"/>
    </source>
</evidence>
<reference evidence="2 4" key="2">
    <citation type="submission" date="2017-12" db="EMBL/GenBank/DDBJ databases">
        <title>Genome sequence of Rhizobium sullae HCNT1 isolated from Sulla coronaria nodules and featuring peculiar denitrification phenotypes.</title>
        <authorList>
            <person name="De Diego-Diaz B."/>
            <person name="Treu L."/>
            <person name="Campanaro S."/>
            <person name="Da Silva Duarte V."/>
            <person name="Basaglia M."/>
            <person name="Favaro L."/>
            <person name="Casella S."/>
            <person name="Squartini A."/>
        </authorList>
    </citation>
    <scope>NUCLEOTIDE SEQUENCE [LARGE SCALE GENOMIC DNA]</scope>
    <source>
        <strain evidence="2 4">HCNT1</strain>
    </source>
</reference>
<feature type="domain" description="Methyltransferase FkbM" evidence="1">
    <location>
        <begin position="69"/>
        <end position="203"/>
    </location>
</feature>
<evidence type="ECO:0000313" key="3">
    <source>
        <dbReference type="EMBL" id="UWU16174.1"/>
    </source>
</evidence>
<keyword evidence="2" id="KW-0489">Methyltransferase</keyword>
<evidence type="ECO:0000259" key="1">
    <source>
        <dbReference type="Pfam" id="PF05050"/>
    </source>
</evidence>
<protein>
    <submittedName>
        <fullName evidence="2">FkbM family methyltransferase</fullName>
    </submittedName>
</protein>
<reference evidence="2 4" key="1">
    <citation type="submission" date="2017-11" db="EMBL/GenBank/DDBJ databases">
        <authorList>
            <person name="Han C.G."/>
        </authorList>
    </citation>
    <scope>NUCLEOTIDE SEQUENCE [LARGE SCALE GENOMIC DNA]</scope>
    <source>
        <strain evidence="2 4">HCNT1</strain>
    </source>
</reference>
<dbReference type="Gene3D" id="3.40.50.150">
    <property type="entry name" value="Vaccinia Virus protein VP39"/>
    <property type="match status" value="1"/>
</dbReference>
<dbReference type="Proteomes" id="UP001060123">
    <property type="component" value="Chromosome"/>
</dbReference>
<dbReference type="SUPFAM" id="SSF53335">
    <property type="entry name" value="S-adenosyl-L-methionine-dependent methyltransferases"/>
    <property type="match status" value="1"/>
</dbReference>
<dbReference type="EMBL" id="CP104143">
    <property type="protein sequence ID" value="UWU16174.1"/>
    <property type="molecule type" value="Genomic_DNA"/>
</dbReference>
<accession>A0A2N0D0U9</accession>
<dbReference type="EMBL" id="PIQN01000026">
    <property type="protein sequence ID" value="PKA39746.1"/>
    <property type="molecule type" value="Genomic_DNA"/>
</dbReference>